<gene>
    <name evidence="1" type="ORF">P8627_02965</name>
</gene>
<sequence length="242" mass="26324">MTGDMASFPTLFKLAALVVLYPHILFADDRLSADTSEMEGKSIGIIVNASTLSSCSDCPETIHFVLSGPLPVLDIGQNDLGVSLPQYVTSVILFAGKYKPVICSTDMRRGFLDWVVNIVEKTLPSTRLIEPVPREYQGCLSVIESGISGSGDYSAIASDVGIIGITYCSEFPAGQYCTAWFSDESGTHKILASPIPQQSIHEVVQDAETFVRMIQSRYSDISGQARDFPDFSSHEDPIIDLD</sequence>
<dbReference type="RefSeq" id="WP_279966037.1">
    <property type="nucleotide sequence ID" value="NZ_CP122537.1"/>
</dbReference>
<protein>
    <submittedName>
        <fullName evidence="1">Uncharacterized protein</fullName>
    </submittedName>
</protein>
<reference evidence="1 2" key="1">
    <citation type="submission" date="2023-04" db="EMBL/GenBank/DDBJ databases">
        <title>Jannaschia ovalis sp. nov., a marine bacterium isolated from sea tidal flat.</title>
        <authorList>
            <person name="Kwon D.Y."/>
            <person name="Kim J.-J."/>
        </authorList>
    </citation>
    <scope>NUCLEOTIDE SEQUENCE [LARGE SCALE GENOMIC DNA]</scope>
    <source>
        <strain evidence="1 2">GRR-S6-38</strain>
    </source>
</reference>
<keyword evidence="2" id="KW-1185">Reference proteome</keyword>
<organism evidence="1 2">
    <name type="scientific">Jannaschia ovalis</name>
    <dbReference type="NCBI Taxonomy" id="3038773"/>
    <lineage>
        <taxon>Bacteria</taxon>
        <taxon>Pseudomonadati</taxon>
        <taxon>Pseudomonadota</taxon>
        <taxon>Alphaproteobacteria</taxon>
        <taxon>Rhodobacterales</taxon>
        <taxon>Roseobacteraceae</taxon>
        <taxon>Jannaschia</taxon>
    </lineage>
</organism>
<evidence type="ECO:0000313" key="2">
    <source>
        <dbReference type="Proteomes" id="UP001243420"/>
    </source>
</evidence>
<dbReference type="Proteomes" id="UP001243420">
    <property type="component" value="Chromosome"/>
</dbReference>
<proteinExistence type="predicted"/>
<evidence type="ECO:0000313" key="1">
    <source>
        <dbReference type="EMBL" id="WGH79241.1"/>
    </source>
</evidence>
<accession>A0ABY8LD42</accession>
<name>A0ABY8LD42_9RHOB</name>
<dbReference type="EMBL" id="CP122537">
    <property type="protein sequence ID" value="WGH79241.1"/>
    <property type="molecule type" value="Genomic_DNA"/>
</dbReference>